<gene>
    <name evidence="5" type="ORF">PFLUV_G00170260</name>
</gene>
<dbReference type="GO" id="GO:0017070">
    <property type="term" value="F:U6 snRNA binding"/>
    <property type="evidence" value="ECO:0007669"/>
    <property type="project" value="TreeGrafter"/>
</dbReference>
<reference evidence="5 6" key="1">
    <citation type="submission" date="2019-06" db="EMBL/GenBank/DDBJ databases">
        <title>A chromosome-scale genome assembly of the European perch, Perca fluviatilis.</title>
        <authorList>
            <person name="Roques C."/>
            <person name="Zahm M."/>
            <person name="Cabau C."/>
            <person name="Klopp C."/>
            <person name="Bouchez O."/>
            <person name="Donnadieu C."/>
            <person name="Kuhl H."/>
            <person name="Gislard M."/>
            <person name="Guendouz S."/>
            <person name="Journot L."/>
            <person name="Haffray P."/>
            <person name="Bestin A."/>
            <person name="Morvezen R."/>
            <person name="Feron R."/>
            <person name="Wen M."/>
            <person name="Jouanno E."/>
            <person name="Herpin A."/>
            <person name="Schartl M."/>
            <person name="Postlethwait J."/>
            <person name="Schaerlinger B."/>
            <person name="Chardard D."/>
            <person name="Lecocq T."/>
            <person name="Poncet C."/>
            <person name="Jaffrelo L."/>
            <person name="Lampietro C."/>
            <person name="Guiguen Y."/>
        </authorList>
    </citation>
    <scope>NUCLEOTIDE SEQUENCE [LARGE SCALE GENOMIC DNA]</scope>
    <source>
        <tissue evidence="5">Blood</tissue>
    </source>
</reference>
<feature type="domain" description="Pre-mRNA processing factor 4 (PRP4)-like" evidence="4">
    <location>
        <begin position="87"/>
        <end position="139"/>
    </location>
</feature>
<dbReference type="GO" id="GO:0030621">
    <property type="term" value="F:U4 snRNA binding"/>
    <property type="evidence" value="ECO:0007669"/>
    <property type="project" value="TreeGrafter"/>
</dbReference>
<keyword evidence="2" id="KW-0747">Spliceosome</keyword>
<dbReference type="InterPro" id="IPR014906">
    <property type="entry name" value="PRP4-like"/>
</dbReference>
<feature type="compositionally biased region" description="Basic and acidic residues" evidence="3">
    <location>
        <begin position="128"/>
        <end position="144"/>
    </location>
</feature>
<evidence type="ECO:0000259" key="4">
    <source>
        <dbReference type="SMART" id="SM00500"/>
    </source>
</evidence>
<keyword evidence="6" id="KW-1185">Reference proteome</keyword>
<dbReference type="PANTHER" id="PTHR19846">
    <property type="entry name" value="WD40 REPEAT PROTEIN"/>
    <property type="match status" value="1"/>
</dbReference>
<organism evidence="5 6">
    <name type="scientific">Perca fluviatilis</name>
    <name type="common">European perch</name>
    <dbReference type="NCBI Taxonomy" id="8168"/>
    <lineage>
        <taxon>Eukaryota</taxon>
        <taxon>Metazoa</taxon>
        <taxon>Chordata</taxon>
        <taxon>Craniata</taxon>
        <taxon>Vertebrata</taxon>
        <taxon>Euteleostomi</taxon>
        <taxon>Actinopterygii</taxon>
        <taxon>Neopterygii</taxon>
        <taxon>Teleostei</taxon>
        <taxon>Neoteleostei</taxon>
        <taxon>Acanthomorphata</taxon>
        <taxon>Eupercaria</taxon>
        <taxon>Perciformes</taxon>
        <taxon>Percoidei</taxon>
        <taxon>Percidae</taxon>
        <taxon>Percinae</taxon>
        <taxon>Perca</taxon>
    </lineage>
</organism>
<accession>A0A6A5DYK3</accession>
<dbReference type="GO" id="GO:0016607">
    <property type="term" value="C:nuclear speck"/>
    <property type="evidence" value="ECO:0007669"/>
    <property type="project" value="UniProtKB-SubCell"/>
</dbReference>
<proteinExistence type="predicted"/>
<evidence type="ECO:0000256" key="2">
    <source>
        <dbReference type="ARBA" id="ARBA00022728"/>
    </source>
</evidence>
<name>A0A6A5DYK3_PERFL</name>
<dbReference type="Gene3D" id="4.10.280.110">
    <property type="entry name" value="Pre-mRNA processing factor 4 domain"/>
    <property type="match status" value="1"/>
</dbReference>
<dbReference type="GO" id="GO:0046540">
    <property type="term" value="C:U4/U6 x U5 tri-snRNP complex"/>
    <property type="evidence" value="ECO:0007669"/>
    <property type="project" value="TreeGrafter"/>
</dbReference>
<sequence length="152" mass="17116">MSDSEDAAPAMKRTRVYYGSLEEKERERLGADAMRGGDAVKAGIEAGNINISSGETMDMEERVSERQQEALAAFERRRRARQIMVSTDDAEVKAGLRALGEPITLFGEGPADRRERLRSVLSVVGPDALKKSRREEERAKRSQDECQQTWYH</sequence>
<dbReference type="SUPFAM" id="SSF158230">
    <property type="entry name" value="PRP4-like"/>
    <property type="match status" value="1"/>
</dbReference>
<comment type="caution">
    <text evidence="5">The sequence shown here is derived from an EMBL/GenBank/DDBJ whole genome shotgun (WGS) entry which is preliminary data.</text>
</comment>
<dbReference type="PANTHER" id="PTHR19846:SF0">
    <property type="entry name" value="PRE-MRNA PROCESSING FACTOR 4"/>
    <property type="match status" value="1"/>
</dbReference>
<dbReference type="InterPro" id="IPR036285">
    <property type="entry name" value="PRP4-like_sf"/>
</dbReference>
<dbReference type="Pfam" id="PF08799">
    <property type="entry name" value="PRP4"/>
    <property type="match status" value="1"/>
</dbReference>
<evidence type="ECO:0000313" key="6">
    <source>
        <dbReference type="Proteomes" id="UP000465112"/>
    </source>
</evidence>
<comment type="subcellular location">
    <subcellularLocation>
        <location evidence="1">Nucleus speckle</location>
    </subcellularLocation>
</comment>
<dbReference type="EMBL" id="VHII01000014">
    <property type="protein sequence ID" value="KAF1381037.1"/>
    <property type="molecule type" value="Genomic_DNA"/>
</dbReference>
<dbReference type="SMART" id="SM00500">
    <property type="entry name" value="SFM"/>
    <property type="match status" value="1"/>
</dbReference>
<dbReference type="GO" id="GO:0005681">
    <property type="term" value="C:spliceosomal complex"/>
    <property type="evidence" value="ECO:0007669"/>
    <property type="project" value="UniProtKB-KW"/>
</dbReference>
<dbReference type="GO" id="GO:0000398">
    <property type="term" value="P:mRNA splicing, via spliceosome"/>
    <property type="evidence" value="ECO:0007669"/>
    <property type="project" value="TreeGrafter"/>
</dbReference>
<evidence type="ECO:0000256" key="1">
    <source>
        <dbReference type="ARBA" id="ARBA00004324"/>
    </source>
</evidence>
<keyword evidence="2" id="KW-0507">mRNA processing</keyword>
<protein>
    <recommendedName>
        <fullName evidence="4">Pre-mRNA processing factor 4 (PRP4)-like domain-containing protein</fullName>
    </recommendedName>
</protein>
<feature type="region of interest" description="Disordered" evidence="3">
    <location>
        <begin position="127"/>
        <end position="152"/>
    </location>
</feature>
<evidence type="ECO:0000313" key="5">
    <source>
        <dbReference type="EMBL" id="KAF1381037.1"/>
    </source>
</evidence>
<evidence type="ECO:0000256" key="3">
    <source>
        <dbReference type="SAM" id="MobiDB-lite"/>
    </source>
</evidence>
<dbReference type="AlphaFoldDB" id="A0A6A5DYK3"/>
<dbReference type="Proteomes" id="UP000465112">
    <property type="component" value="Chromosome 14"/>
</dbReference>
<keyword evidence="2" id="KW-0508">mRNA splicing</keyword>
<dbReference type="FunFam" id="4.10.280.110:FF:000002">
    <property type="entry name" value="U4/U6 small nuclear ribonucleoprotein Prp4"/>
    <property type="match status" value="1"/>
</dbReference>